<dbReference type="Pfam" id="PF00296">
    <property type="entry name" value="Bac_luciferase"/>
    <property type="match status" value="1"/>
</dbReference>
<dbReference type="InterPro" id="IPR011251">
    <property type="entry name" value="Luciferase-like_dom"/>
</dbReference>
<evidence type="ECO:0000256" key="1">
    <source>
        <dbReference type="ARBA" id="ARBA00022630"/>
    </source>
</evidence>
<dbReference type="InterPro" id="IPR016215">
    <property type="entry name" value="NTA_MOA"/>
</dbReference>
<sequence>MMRPRNPDERLHLNLFVMGAGHHRAAWRHPDSSAERLGDIAYYEALARTAERGKLDAVFFADGMSAGSVEDGFNWHLEPLTALSAMSRATRHIGLISTLSSTFYTPFHAARLVGSLDHISGGRVGWNVVTSMFDSEARNHGYQAMPAHAERYARAEEFVQTVLALWDSWSDDAIERDRQGRYADPDKVRRIDHHGEHFLVDGPLNLPRPPQGHPVLVQAGASSQGRDLAARYAEAIYAVAYDLETAQGYYRDIKDRVAAAGRSAPVPILPGLVTYVGSTMEEARAKQRALDECLPVAASLRQLGLFIEQDCSDWALDAPVPSLPPLAEFRGPQGRYATILRIIETERPTLRQLLGRLAAGGGHCTMIGTPESIADEMERWFRGRGADGFNLMPPSLPGGIDDFVDQVVPELQRRGLFREEYTTTTLRGHFGLERPAGRHS</sequence>
<evidence type="ECO:0000256" key="6">
    <source>
        <dbReference type="PIRSR" id="PIRSR000337-1"/>
    </source>
</evidence>
<feature type="binding site" evidence="6">
    <location>
        <position position="152"/>
    </location>
    <ligand>
        <name>FMN</name>
        <dbReference type="ChEBI" id="CHEBI:58210"/>
    </ligand>
</feature>
<evidence type="ECO:0000256" key="5">
    <source>
        <dbReference type="ARBA" id="ARBA00033748"/>
    </source>
</evidence>
<dbReference type="GO" id="GO:0016705">
    <property type="term" value="F:oxidoreductase activity, acting on paired donors, with incorporation or reduction of molecular oxygen"/>
    <property type="evidence" value="ECO:0007669"/>
    <property type="project" value="InterPro"/>
</dbReference>
<evidence type="ECO:0000256" key="2">
    <source>
        <dbReference type="ARBA" id="ARBA00022643"/>
    </source>
</evidence>
<dbReference type="AlphaFoldDB" id="A0A1I6YVS6"/>
<evidence type="ECO:0000256" key="3">
    <source>
        <dbReference type="ARBA" id="ARBA00023002"/>
    </source>
</evidence>
<evidence type="ECO:0000313" key="9">
    <source>
        <dbReference type="Proteomes" id="UP000199594"/>
    </source>
</evidence>
<dbReference type="InterPro" id="IPR036661">
    <property type="entry name" value="Luciferase-like_sf"/>
</dbReference>
<dbReference type="PANTHER" id="PTHR30011:SF16">
    <property type="entry name" value="C2H2 FINGER DOMAIN TRANSCRIPTION FACTOR (EUROFUNG)-RELATED"/>
    <property type="match status" value="1"/>
</dbReference>
<reference evidence="8 9" key="1">
    <citation type="submission" date="2016-10" db="EMBL/GenBank/DDBJ databases">
        <authorList>
            <person name="de Groot N.N."/>
        </authorList>
    </citation>
    <scope>NUCLEOTIDE SEQUENCE [LARGE SCALE GENOMIC DNA]</scope>
    <source>
        <strain evidence="8 9">CGMCC 1.6493</strain>
    </source>
</reference>
<feature type="binding site" evidence="6">
    <location>
        <position position="222"/>
    </location>
    <ligand>
        <name>FMN</name>
        <dbReference type="ChEBI" id="CHEBI:58210"/>
    </ligand>
</feature>
<keyword evidence="3" id="KW-0560">Oxidoreductase</keyword>
<evidence type="ECO:0000313" key="8">
    <source>
        <dbReference type="EMBL" id="SFT54562.1"/>
    </source>
</evidence>
<name>A0A1I6YVS6_9GAMM</name>
<dbReference type="SUPFAM" id="SSF51679">
    <property type="entry name" value="Bacterial luciferase-like"/>
    <property type="match status" value="1"/>
</dbReference>
<keyword evidence="4 8" id="KW-0503">Monooxygenase</keyword>
<comment type="similarity">
    <text evidence="5">Belongs to the NtaA/SnaA/DszA monooxygenase family.</text>
</comment>
<proteinExistence type="inferred from homology"/>
<dbReference type="NCBIfam" id="TIGR03860">
    <property type="entry name" value="FMN_nitrolo"/>
    <property type="match status" value="1"/>
</dbReference>
<accession>A0A1I6YVS6</accession>
<feature type="domain" description="Luciferase-like" evidence="7">
    <location>
        <begin position="31"/>
        <end position="387"/>
    </location>
</feature>
<feature type="binding site" evidence="6">
    <location>
        <position position="98"/>
    </location>
    <ligand>
        <name>FMN</name>
        <dbReference type="ChEBI" id="CHEBI:58210"/>
    </ligand>
</feature>
<dbReference type="PANTHER" id="PTHR30011">
    <property type="entry name" value="ALKANESULFONATE MONOOXYGENASE-RELATED"/>
    <property type="match status" value="1"/>
</dbReference>
<feature type="binding site" evidence="6">
    <location>
        <position position="62"/>
    </location>
    <ligand>
        <name>FMN</name>
        <dbReference type="ChEBI" id="CHEBI:58210"/>
    </ligand>
</feature>
<gene>
    <name evidence="8" type="ORF">SAMN04487956_10780</name>
</gene>
<organism evidence="8 9">
    <name type="scientific">Halomonas saccharevitans</name>
    <dbReference type="NCBI Taxonomy" id="416872"/>
    <lineage>
        <taxon>Bacteria</taxon>
        <taxon>Pseudomonadati</taxon>
        <taxon>Pseudomonadota</taxon>
        <taxon>Gammaproteobacteria</taxon>
        <taxon>Oceanospirillales</taxon>
        <taxon>Halomonadaceae</taxon>
        <taxon>Halomonas</taxon>
    </lineage>
</organism>
<evidence type="ECO:0000256" key="4">
    <source>
        <dbReference type="ARBA" id="ARBA00023033"/>
    </source>
</evidence>
<protein>
    <submittedName>
        <fullName evidence="8">FMN-dependent oxidoreductase, nitrilotriacetate monooxygenase family</fullName>
    </submittedName>
</protein>
<keyword evidence="1 6" id="KW-0285">Flavoprotein</keyword>
<dbReference type="Gene3D" id="3.20.20.30">
    <property type="entry name" value="Luciferase-like domain"/>
    <property type="match status" value="1"/>
</dbReference>
<keyword evidence="2 6" id="KW-0288">FMN</keyword>
<dbReference type="EMBL" id="FPAQ01000007">
    <property type="protein sequence ID" value="SFT54562.1"/>
    <property type="molecule type" value="Genomic_DNA"/>
</dbReference>
<dbReference type="GO" id="GO:0004497">
    <property type="term" value="F:monooxygenase activity"/>
    <property type="evidence" value="ECO:0007669"/>
    <property type="project" value="UniProtKB-KW"/>
</dbReference>
<evidence type="ECO:0000259" key="7">
    <source>
        <dbReference type="Pfam" id="PF00296"/>
    </source>
</evidence>
<dbReference type="CDD" id="cd01095">
    <property type="entry name" value="Nitrilotriacetate_monoxgenase"/>
    <property type="match status" value="1"/>
</dbReference>
<dbReference type="InterPro" id="IPR051260">
    <property type="entry name" value="Diverse_substr_monoxygenases"/>
</dbReference>
<dbReference type="PIRSF" id="PIRSF000337">
    <property type="entry name" value="NTA_MOA"/>
    <property type="match status" value="1"/>
</dbReference>
<dbReference type="RefSeq" id="WP_245781461.1">
    <property type="nucleotide sequence ID" value="NZ_FPAQ01000007.1"/>
</dbReference>
<dbReference type="Proteomes" id="UP000199594">
    <property type="component" value="Unassembled WGS sequence"/>
</dbReference>
<feature type="binding site" evidence="6">
    <location>
        <position position="148"/>
    </location>
    <ligand>
        <name>FMN</name>
        <dbReference type="ChEBI" id="CHEBI:58210"/>
    </ligand>
</feature>